<dbReference type="EMBL" id="JABEZU010000002">
    <property type="protein sequence ID" value="NOV97399.1"/>
    <property type="molecule type" value="Genomic_DNA"/>
</dbReference>
<dbReference type="SUPFAM" id="SSF52499">
    <property type="entry name" value="Isochorismatase-like hydrolases"/>
    <property type="match status" value="1"/>
</dbReference>
<dbReference type="PANTHER" id="PTHR11080:SF2">
    <property type="entry name" value="LD05707P"/>
    <property type="match status" value="1"/>
</dbReference>
<dbReference type="InterPro" id="IPR000868">
    <property type="entry name" value="Isochorismatase-like_dom"/>
</dbReference>
<name>A0ABX2A3M7_9MICO</name>
<dbReference type="PANTHER" id="PTHR11080">
    <property type="entry name" value="PYRAZINAMIDASE/NICOTINAMIDASE"/>
    <property type="match status" value="1"/>
</dbReference>
<evidence type="ECO:0000256" key="6">
    <source>
        <dbReference type="ARBA" id="ARBA00039017"/>
    </source>
</evidence>
<evidence type="ECO:0000256" key="1">
    <source>
        <dbReference type="ARBA" id="ARBA00006336"/>
    </source>
</evidence>
<accession>A0ABX2A3M7</accession>
<evidence type="ECO:0000313" key="10">
    <source>
        <dbReference type="Proteomes" id="UP000757540"/>
    </source>
</evidence>
<evidence type="ECO:0000313" key="9">
    <source>
        <dbReference type="EMBL" id="NOV97399.1"/>
    </source>
</evidence>
<dbReference type="InterPro" id="IPR036380">
    <property type="entry name" value="Isochorismatase-like_sf"/>
</dbReference>
<dbReference type="Proteomes" id="UP000757540">
    <property type="component" value="Unassembled WGS sequence"/>
</dbReference>
<dbReference type="Pfam" id="PF00857">
    <property type="entry name" value="Isochorismatase"/>
    <property type="match status" value="1"/>
</dbReference>
<feature type="domain" description="Isochorismatase-like" evidence="8">
    <location>
        <begin position="5"/>
        <end position="187"/>
    </location>
</feature>
<evidence type="ECO:0000259" key="8">
    <source>
        <dbReference type="Pfam" id="PF00857"/>
    </source>
</evidence>
<evidence type="ECO:0000256" key="2">
    <source>
        <dbReference type="ARBA" id="ARBA00022642"/>
    </source>
</evidence>
<keyword evidence="2" id="KW-0662">Pyridine nucleotide biosynthesis</keyword>
<dbReference type="InterPro" id="IPR052347">
    <property type="entry name" value="Isochorismatase_Nicotinamidase"/>
</dbReference>
<dbReference type="RefSeq" id="WP_171783613.1">
    <property type="nucleotide sequence ID" value="NZ_BAAAML010000006.1"/>
</dbReference>
<evidence type="ECO:0000256" key="3">
    <source>
        <dbReference type="ARBA" id="ARBA00022723"/>
    </source>
</evidence>
<dbReference type="EC" id="3.5.1.19" evidence="6"/>
<protein>
    <recommendedName>
        <fullName evidence="6">nicotinamidase</fullName>
        <ecNumber evidence="6">3.5.1.19</ecNumber>
    </recommendedName>
    <alternativeName>
        <fullName evidence="7">Nicotinamide deamidase</fullName>
    </alternativeName>
</protein>
<reference evidence="9 10" key="1">
    <citation type="submission" date="2020-05" db="EMBL/GenBank/DDBJ databases">
        <title>Genomic Encyclopedia of Type Strains, Phase III (KMG-III): the genomes of soil and plant-associated and newly described type strains.</title>
        <authorList>
            <person name="Whitman W."/>
        </authorList>
    </citation>
    <scope>NUCLEOTIDE SEQUENCE [LARGE SCALE GENOMIC DNA]</scope>
    <source>
        <strain evidence="9 10">KCTC 19046</strain>
    </source>
</reference>
<gene>
    <name evidence="9" type="ORF">HDG69_001974</name>
</gene>
<comment type="similarity">
    <text evidence="1">Belongs to the isochorismatase family.</text>
</comment>
<evidence type="ECO:0000256" key="5">
    <source>
        <dbReference type="ARBA" id="ARBA00037900"/>
    </source>
</evidence>
<keyword evidence="4 9" id="KW-0378">Hydrolase</keyword>
<comment type="caution">
    <text evidence="9">The sequence shown here is derived from an EMBL/GenBank/DDBJ whole genome shotgun (WGS) entry which is preliminary data.</text>
</comment>
<organism evidence="9 10">
    <name type="scientific">Isoptericola halotolerans</name>
    <dbReference type="NCBI Taxonomy" id="300560"/>
    <lineage>
        <taxon>Bacteria</taxon>
        <taxon>Bacillati</taxon>
        <taxon>Actinomycetota</taxon>
        <taxon>Actinomycetes</taxon>
        <taxon>Micrococcales</taxon>
        <taxon>Promicromonosporaceae</taxon>
        <taxon>Isoptericola</taxon>
    </lineage>
</organism>
<dbReference type="Gene3D" id="3.40.50.850">
    <property type="entry name" value="Isochorismatase-like"/>
    <property type="match status" value="1"/>
</dbReference>
<evidence type="ECO:0000256" key="7">
    <source>
        <dbReference type="ARBA" id="ARBA00043224"/>
    </source>
</evidence>
<keyword evidence="3" id="KW-0479">Metal-binding</keyword>
<proteinExistence type="inferred from homology"/>
<sequence>MSTRALLVVDVQPTFCEGGELGVDGGHRVAEDVAAFAGAHRDRYGLVVTTQDWHIDPGEHFSDAPDFVDSWPVHGVAGSPNARLHPALADLAADVAVLKGQYDHGYSGFDGADAEGRRLVDVLREAGVDAVDVVGLAESHCVKHTALDAARLGFAARVLTDLTAPVSPELGEQARHEMAAAGVELAESGEAR</sequence>
<evidence type="ECO:0000256" key="4">
    <source>
        <dbReference type="ARBA" id="ARBA00022801"/>
    </source>
</evidence>
<comment type="pathway">
    <text evidence="5">Cofactor biosynthesis; nicotinate biosynthesis; nicotinate from nicotinamide: step 1/1.</text>
</comment>
<keyword evidence="10" id="KW-1185">Reference proteome</keyword>
<dbReference type="GO" id="GO:0008936">
    <property type="term" value="F:nicotinamidase activity"/>
    <property type="evidence" value="ECO:0007669"/>
    <property type="project" value="UniProtKB-EC"/>
</dbReference>